<proteinExistence type="predicted"/>
<dbReference type="PIRSF" id="PIRSF005739">
    <property type="entry name" value="O-mtase"/>
    <property type="match status" value="1"/>
</dbReference>
<dbReference type="InterPro" id="IPR001077">
    <property type="entry name" value="COMT_C"/>
</dbReference>
<keyword evidence="3" id="KW-0949">S-adenosyl-L-methionine</keyword>
<evidence type="ECO:0000259" key="4">
    <source>
        <dbReference type="Pfam" id="PF00891"/>
    </source>
</evidence>
<evidence type="ECO:0000256" key="3">
    <source>
        <dbReference type="ARBA" id="ARBA00022691"/>
    </source>
</evidence>
<dbReference type="InterPro" id="IPR029063">
    <property type="entry name" value="SAM-dependent_MTases_sf"/>
</dbReference>
<dbReference type="Pfam" id="PF08100">
    <property type="entry name" value="Dimerisation"/>
    <property type="match status" value="1"/>
</dbReference>
<evidence type="ECO:0000256" key="2">
    <source>
        <dbReference type="ARBA" id="ARBA00022679"/>
    </source>
</evidence>
<dbReference type="Gene3D" id="1.10.10.10">
    <property type="entry name" value="Winged helix-like DNA-binding domain superfamily/Winged helix DNA-binding domain"/>
    <property type="match status" value="1"/>
</dbReference>
<sequence>MEGKKVFQSQNKSRLAILSLSNMMSVPSSVVAVIQLKVPDAIFQGGSNVALSAAEILAVALPNGGGEPDNLERILRLLTSYDIFEEHLCSNGVRKFSLTEIGKCLATDEEGLSYSPYVLQHNQDAYMRAWPCLKDAVENPSVEPFRKVNGGEHAMKYYTNPNQIALFNKAFIGMTSPFMREVLEFYDGFKEVQTLVDVGGSTGVSLSLIMDKFPNITKGINFDLPQILASAPQLPGITHVAGDATEFVPSGDAVMMKWLCSGFSDDECRKMMKNCHKALPADGKLIICDPVLPELTDESTRTKAILGGDVFMMTMYGTKKTRTEKQFKELGIAAGFSRFSVFYIDSYLVFMEFHN</sequence>
<dbReference type="Gene3D" id="3.40.50.150">
    <property type="entry name" value="Vaccinia Virus protein VP39"/>
    <property type="match status" value="1"/>
</dbReference>
<dbReference type="InterPro" id="IPR012967">
    <property type="entry name" value="COMT_dimerisation"/>
</dbReference>
<dbReference type="Pfam" id="PF00891">
    <property type="entry name" value="Methyltransf_2"/>
    <property type="match status" value="1"/>
</dbReference>
<dbReference type="GO" id="GO:0008171">
    <property type="term" value="F:O-methyltransferase activity"/>
    <property type="evidence" value="ECO:0007669"/>
    <property type="project" value="InterPro"/>
</dbReference>
<evidence type="ECO:0000259" key="5">
    <source>
        <dbReference type="Pfam" id="PF08100"/>
    </source>
</evidence>
<organism evidence="6 7">
    <name type="scientific">Pisum sativum</name>
    <name type="common">Garden pea</name>
    <name type="synonym">Lathyrus oleraceus</name>
    <dbReference type="NCBI Taxonomy" id="3888"/>
    <lineage>
        <taxon>Eukaryota</taxon>
        <taxon>Viridiplantae</taxon>
        <taxon>Streptophyta</taxon>
        <taxon>Embryophyta</taxon>
        <taxon>Tracheophyta</taxon>
        <taxon>Spermatophyta</taxon>
        <taxon>Magnoliopsida</taxon>
        <taxon>eudicotyledons</taxon>
        <taxon>Gunneridae</taxon>
        <taxon>Pentapetalae</taxon>
        <taxon>rosids</taxon>
        <taxon>fabids</taxon>
        <taxon>Fabales</taxon>
        <taxon>Fabaceae</taxon>
        <taxon>Papilionoideae</taxon>
        <taxon>50 kb inversion clade</taxon>
        <taxon>NPAAA clade</taxon>
        <taxon>Hologalegina</taxon>
        <taxon>IRL clade</taxon>
        <taxon>Fabeae</taxon>
        <taxon>Lathyrus</taxon>
    </lineage>
</organism>
<name>A0A9D5AYA4_PEA</name>
<dbReference type="AlphaFoldDB" id="A0A9D5AYA4"/>
<dbReference type="InterPro" id="IPR036388">
    <property type="entry name" value="WH-like_DNA-bd_sf"/>
</dbReference>
<keyword evidence="2" id="KW-0808">Transferase</keyword>
<dbReference type="PANTHER" id="PTHR11746">
    <property type="entry name" value="O-METHYLTRANSFERASE"/>
    <property type="match status" value="1"/>
</dbReference>
<comment type="caution">
    <text evidence="6">The sequence shown here is derived from an EMBL/GenBank/DDBJ whole genome shotgun (WGS) entry which is preliminary data.</text>
</comment>
<dbReference type="Proteomes" id="UP001058974">
    <property type="component" value="Chromosome 3"/>
</dbReference>
<evidence type="ECO:0000313" key="6">
    <source>
        <dbReference type="EMBL" id="KAI5426548.1"/>
    </source>
</evidence>
<evidence type="ECO:0000256" key="1">
    <source>
        <dbReference type="ARBA" id="ARBA00022603"/>
    </source>
</evidence>
<reference evidence="6 7" key="1">
    <citation type="journal article" date="2022" name="Nat. Genet.">
        <title>Improved pea reference genome and pan-genome highlight genomic features and evolutionary characteristics.</title>
        <authorList>
            <person name="Yang T."/>
            <person name="Liu R."/>
            <person name="Luo Y."/>
            <person name="Hu S."/>
            <person name="Wang D."/>
            <person name="Wang C."/>
            <person name="Pandey M.K."/>
            <person name="Ge S."/>
            <person name="Xu Q."/>
            <person name="Li N."/>
            <person name="Li G."/>
            <person name="Huang Y."/>
            <person name="Saxena R.K."/>
            <person name="Ji Y."/>
            <person name="Li M."/>
            <person name="Yan X."/>
            <person name="He Y."/>
            <person name="Liu Y."/>
            <person name="Wang X."/>
            <person name="Xiang C."/>
            <person name="Varshney R.K."/>
            <person name="Ding H."/>
            <person name="Gao S."/>
            <person name="Zong X."/>
        </authorList>
    </citation>
    <scope>NUCLEOTIDE SEQUENCE [LARGE SCALE GENOMIC DNA]</scope>
    <source>
        <strain evidence="6 7">cv. Zhongwan 6</strain>
    </source>
</reference>
<dbReference type="InterPro" id="IPR016461">
    <property type="entry name" value="COMT-like"/>
</dbReference>
<dbReference type="GO" id="GO:0008757">
    <property type="term" value="F:S-adenosylmethionine-dependent methyltransferase activity"/>
    <property type="evidence" value="ECO:0007669"/>
    <property type="project" value="UniProtKB-ARBA"/>
</dbReference>
<evidence type="ECO:0008006" key="8">
    <source>
        <dbReference type="Google" id="ProtNLM"/>
    </source>
</evidence>
<gene>
    <name evidence="6" type="ORF">KIW84_032110</name>
</gene>
<evidence type="ECO:0000313" key="7">
    <source>
        <dbReference type="Proteomes" id="UP001058974"/>
    </source>
</evidence>
<dbReference type="SUPFAM" id="SSF53335">
    <property type="entry name" value="S-adenosyl-L-methionine-dependent methyltransferases"/>
    <property type="match status" value="1"/>
</dbReference>
<keyword evidence="7" id="KW-1185">Reference proteome</keyword>
<dbReference type="GO" id="GO:0046983">
    <property type="term" value="F:protein dimerization activity"/>
    <property type="evidence" value="ECO:0007669"/>
    <property type="project" value="InterPro"/>
</dbReference>
<accession>A0A9D5AYA4</accession>
<protein>
    <recommendedName>
        <fullName evidence="8">Caffeic acid 3-O-methyltransferase</fullName>
    </recommendedName>
</protein>
<dbReference type="EMBL" id="JAMSHJ010000003">
    <property type="protein sequence ID" value="KAI5426548.1"/>
    <property type="molecule type" value="Genomic_DNA"/>
</dbReference>
<dbReference type="Gramene" id="Psat03G0211000-T2">
    <property type="protein sequence ID" value="KAI5426548.1"/>
    <property type="gene ID" value="KIW84_032110"/>
</dbReference>
<dbReference type="GO" id="GO:0032259">
    <property type="term" value="P:methylation"/>
    <property type="evidence" value="ECO:0007669"/>
    <property type="project" value="UniProtKB-KW"/>
</dbReference>
<dbReference type="PROSITE" id="PS51683">
    <property type="entry name" value="SAM_OMT_II"/>
    <property type="match status" value="1"/>
</dbReference>
<feature type="domain" description="O-methyltransferase C-terminal" evidence="4">
    <location>
        <begin position="130"/>
        <end position="337"/>
    </location>
</feature>
<dbReference type="InterPro" id="IPR036390">
    <property type="entry name" value="WH_DNA-bd_sf"/>
</dbReference>
<dbReference type="SUPFAM" id="SSF46785">
    <property type="entry name" value="Winged helix' DNA-binding domain"/>
    <property type="match status" value="1"/>
</dbReference>
<keyword evidence="1" id="KW-0489">Methyltransferase</keyword>
<feature type="domain" description="O-methyltransferase dimerisation" evidence="5">
    <location>
        <begin position="19"/>
        <end position="107"/>
    </location>
</feature>